<proteinExistence type="predicted"/>
<name>A0A1G4EB41_PLAVI</name>
<gene>
    <name evidence="1" type="ORF">PVC01_000081000</name>
</gene>
<accession>A0A1G4EB41</accession>
<dbReference type="AlphaFoldDB" id="A0A1G4EB41"/>
<evidence type="ECO:0000313" key="1">
    <source>
        <dbReference type="EMBL" id="SCA60546.1"/>
    </source>
</evidence>
<dbReference type="InterPro" id="IPR008780">
    <property type="entry name" value="Plasmodium_Vir"/>
</dbReference>
<protein>
    <submittedName>
        <fullName evidence="1">Vir protein, putative</fullName>
    </submittedName>
</protein>
<dbReference type="EMBL" id="FLYI01000266">
    <property type="protein sequence ID" value="SCA60546.1"/>
    <property type="molecule type" value="Genomic_DNA"/>
</dbReference>
<dbReference type="Proteomes" id="UP000305196">
    <property type="component" value="Unassembled WGS sequence"/>
</dbReference>
<dbReference type="VEuPathDB" id="PlasmoDB:PVPAM_080009700"/>
<organism evidence="1 2">
    <name type="scientific">Plasmodium vivax</name>
    <name type="common">malaria parasite P. vivax</name>
    <dbReference type="NCBI Taxonomy" id="5855"/>
    <lineage>
        <taxon>Eukaryota</taxon>
        <taxon>Sar</taxon>
        <taxon>Alveolata</taxon>
        <taxon>Apicomplexa</taxon>
        <taxon>Aconoidasida</taxon>
        <taxon>Haemosporida</taxon>
        <taxon>Plasmodiidae</taxon>
        <taxon>Plasmodium</taxon>
        <taxon>Plasmodium (Plasmodium)</taxon>
    </lineage>
</organism>
<reference evidence="1 2" key="1">
    <citation type="submission" date="2016-07" db="EMBL/GenBank/DDBJ databases">
        <authorList>
            <consortium name="Pathogen Informatics"/>
        </authorList>
    </citation>
    <scope>NUCLEOTIDE SEQUENCE [LARGE SCALE GENOMIC DNA]</scope>
</reference>
<evidence type="ECO:0000313" key="2">
    <source>
        <dbReference type="Proteomes" id="UP000305196"/>
    </source>
</evidence>
<dbReference type="Pfam" id="PF05795">
    <property type="entry name" value="Plasmodium_Vir"/>
    <property type="match status" value="1"/>
</dbReference>
<dbReference type="VEuPathDB" id="PlasmoDB:PVX_048190"/>
<sequence length="333" mass="39030">MAKHLTKGDIDKLTSKFNYSYFERGEKGCESLDFYSNIKYDLEHRYQIYNLHTISDKILKALCFIYNKKRNHQKNFDDEYCSYLYYWLGDQIYPLVQDKGVFSRIITMIYDELYSNIRENFIICRNDYSPIDQDKFKKNKVLFDYSKDYKKIDLDTVHGYTTCDTGYKEYLQKYINMYNDAYSDCYLTKEKKFDCNTFWNLFNKDQHEKFISIRCTESKNPRPSLQVQEPTGEVPAQTVHLLPDGSRDSNQISTPKALTVSHKNPGSQVPYALNEDTFLSMKDTTDGGSSKTIAGSVAPVLGVSSISLLLYKVIENTIDIHTFIIYMCFRFFK</sequence>
<dbReference type="VEuPathDB" id="PlasmoDB:PVW1_100006400"/>